<feature type="region of interest" description="Disordered" evidence="1">
    <location>
        <begin position="336"/>
        <end position="474"/>
    </location>
</feature>
<protein>
    <submittedName>
        <fullName evidence="3">Uncharacterized protein</fullName>
    </submittedName>
</protein>
<keyword evidence="2" id="KW-0812">Transmembrane</keyword>
<evidence type="ECO:0000313" key="3">
    <source>
        <dbReference type="EMBL" id="KAG9248297.1"/>
    </source>
</evidence>
<keyword evidence="2" id="KW-0472">Membrane</keyword>
<comment type="caution">
    <text evidence="3">The sequence shown here is derived from an EMBL/GenBank/DDBJ whole genome shotgun (WGS) entry which is preliminary data.</text>
</comment>
<accession>A0A9P7ZAT9</accession>
<dbReference type="AlphaFoldDB" id="A0A9P7ZAT9"/>
<name>A0A9P7ZAT9_9HELO</name>
<gene>
    <name evidence="3" type="ORF">BJ878DRAFT_62932</name>
</gene>
<evidence type="ECO:0000313" key="4">
    <source>
        <dbReference type="Proteomes" id="UP000887226"/>
    </source>
</evidence>
<keyword evidence="4" id="KW-1185">Reference proteome</keyword>
<reference evidence="3" key="1">
    <citation type="journal article" date="2021" name="IMA Fungus">
        <title>Genomic characterization of three marine fungi, including Emericellopsis atlantica sp. nov. with signatures of a generalist lifestyle and marine biomass degradation.</title>
        <authorList>
            <person name="Hagestad O.C."/>
            <person name="Hou L."/>
            <person name="Andersen J.H."/>
            <person name="Hansen E.H."/>
            <person name="Altermark B."/>
            <person name="Li C."/>
            <person name="Kuhnert E."/>
            <person name="Cox R.J."/>
            <person name="Crous P.W."/>
            <person name="Spatafora J.W."/>
            <person name="Lail K."/>
            <person name="Amirebrahimi M."/>
            <person name="Lipzen A."/>
            <person name="Pangilinan J."/>
            <person name="Andreopoulos W."/>
            <person name="Hayes R.D."/>
            <person name="Ng V."/>
            <person name="Grigoriev I.V."/>
            <person name="Jackson S.A."/>
            <person name="Sutton T.D.S."/>
            <person name="Dobson A.D.W."/>
            <person name="Rama T."/>
        </authorList>
    </citation>
    <scope>NUCLEOTIDE SEQUENCE</scope>
    <source>
        <strain evidence="3">TRa3180A</strain>
    </source>
</reference>
<dbReference type="Proteomes" id="UP000887226">
    <property type="component" value="Unassembled WGS sequence"/>
</dbReference>
<sequence>MSSNSRYAALAAMISSVYGYSLGEMAAQTTGVGLPLYEIRPTEAPSLELVRRTLGVNAKRALTNTCDEWSLDGLGGTPLCGASATCLFTSATNGFLYEGCGQTSIAYDWITACWPYPQTQPITAPVSELYCPSTAPACGYYAFVYQIGQTFWNFGCSITSYSSFAYQVANATSAALVGNGGSSLTDISSAFASIATFPAAGTGEGSASTADVSGSAPTLVAWPTDSTSTNKPTIKANKTKKNVPIGPIVGGLIGGVILIVATVVITWCCIRRKKKATKDGNLPQQHQIDSGAFQTQQHINELGGNNKLPGPPLAAYMNTSPQTEKPGAEYGYTAPQTATTELGGGDRVSMQSPPPVYAHGNCTELYHDNNGRQSTPPVSPVGTYYNDNNNDGIRPGGASPYSPAGATSSSAELGSGSVLSGEFGATQQQQQQQQQTWPQEMSGSDGIVRRPVRTSQQVDLNGNPMTDNYPQELA</sequence>
<feature type="compositionally biased region" description="Polar residues" evidence="1">
    <location>
        <begin position="453"/>
        <end position="474"/>
    </location>
</feature>
<evidence type="ECO:0000256" key="2">
    <source>
        <dbReference type="SAM" id="Phobius"/>
    </source>
</evidence>
<dbReference type="OrthoDB" id="3541192at2759"/>
<evidence type="ECO:0000256" key="1">
    <source>
        <dbReference type="SAM" id="MobiDB-lite"/>
    </source>
</evidence>
<dbReference type="EMBL" id="MU253752">
    <property type="protein sequence ID" value="KAG9248297.1"/>
    <property type="molecule type" value="Genomic_DNA"/>
</dbReference>
<keyword evidence="2" id="KW-1133">Transmembrane helix</keyword>
<proteinExistence type="predicted"/>
<organism evidence="3 4">
    <name type="scientific">Calycina marina</name>
    <dbReference type="NCBI Taxonomy" id="1763456"/>
    <lineage>
        <taxon>Eukaryota</taxon>
        <taxon>Fungi</taxon>
        <taxon>Dikarya</taxon>
        <taxon>Ascomycota</taxon>
        <taxon>Pezizomycotina</taxon>
        <taxon>Leotiomycetes</taxon>
        <taxon>Helotiales</taxon>
        <taxon>Pezizellaceae</taxon>
        <taxon>Calycina</taxon>
    </lineage>
</organism>
<feature type="transmembrane region" description="Helical" evidence="2">
    <location>
        <begin position="248"/>
        <end position="270"/>
    </location>
</feature>